<feature type="domain" description="Putative aromatic acid exporter C-terminal" evidence="7">
    <location>
        <begin position="151"/>
        <end position="313"/>
    </location>
</feature>
<evidence type="ECO:0000256" key="6">
    <source>
        <dbReference type="SAM" id="Phobius"/>
    </source>
</evidence>
<dbReference type="Pfam" id="PF06081">
    <property type="entry name" value="ArAE_1"/>
    <property type="match status" value="1"/>
</dbReference>
<evidence type="ECO:0000313" key="8">
    <source>
        <dbReference type="EMBL" id="SET75781.1"/>
    </source>
</evidence>
<keyword evidence="5 6" id="KW-0472">Membrane</keyword>
<sequence length="338" mass="37551">MNVRFNRLKMVKIAGGCFLAMTIAEGLGLRYGASAGVIALLSIHDTKRETIRAMAKRLGAFGIALALAPVCFGLAGYTPLAIGLFLLLFAPVCALLQIQEGLSVSTVLMTHFLTEGAVSPETVVNEALLLAVGAGVGVGMNLYIPGKREWIRDQQQRIEEQFRALLLEMAAYLQGENRGEGIVKRVGKLGNMLDEGEAAAYRDMENNLLSETEYYLRYMVLRKTQLAVLARISDHLRRREAFPGQAKWLSGLMRSVSRSFHEYNNALGLLEELAGVKGELEREALPATREEFEARAILFQVLLELEEFLLIKREFVAEMTAEEIGEFWNNNVSSRDYG</sequence>
<keyword evidence="9" id="KW-1185">Reference proteome</keyword>
<evidence type="ECO:0000256" key="2">
    <source>
        <dbReference type="ARBA" id="ARBA00022475"/>
    </source>
</evidence>
<evidence type="ECO:0000256" key="5">
    <source>
        <dbReference type="ARBA" id="ARBA00023136"/>
    </source>
</evidence>
<keyword evidence="3 6" id="KW-0812">Transmembrane</keyword>
<keyword evidence="2" id="KW-1003">Cell membrane</keyword>
<dbReference type="InterPro" id="IPR038323">
    <property type="entry name" value="ArAE_1_C_sf"/>
</dbReference>
<evidence type="ECO:0000256" key="4">
    <source>
        <dbReference type="ARBA" id="ARBA00022989"/>
    </source>
</evidence>
<organism evidence="8 9">
    <name type="scientific">Enterocloster lavalensis</name>
    <dbReference type="NCBI Taxonomy" id="460384"/>
    <lineage>
        <taxon>Bacteria</taxon>
        <taxon>Bacillati</taxon>
        <taxon>Bacillota</taxon>
        <taxon>Clostridia</taxon>
        <taxon>Lachnospirales</taxon>
        <taxon>Lachnospiraceae</taxon>
        <taxon>Enterocloster</taxon>
    </lineage>
</organism>
<protein>
    <submittedName>
        <fullName evidence="8">Uncharacterized membrane protein YgaE, UPF0421/DUF939 family</fullName>
    </submittedName>
</protein>
<gene>
    <name evidence="8" type="ORF">SAMN05216313_113102</name>
</gene>
<comment type="subcellular location">
    <subcellularLocation>
        <location evidence="1">Cell membrane</location>
        <topology evidence="1">Multi-pass membrane protein</topology>
    </subcellularLocation>
</comment>
<dbReference type="InterPro" id="IPR010343">
    <property type="entry name" value="ArAE_1"/>
</dbReference>
<dbReference type="GeneID" id="93280701"/>
<feature type="transmembrane region" description="Helical" evidence="6">
    <location>
        <begin position="59"/>
        <end position="77"/>
    </location>
</feature>
<evidence type="ECO:0000256" key="1">
    <source>
        <dbReference type="ARBA" id="ARBA00004651"/>
    </source>
</evidence>
<evidence type="ECO:0000259" key="7">
    <source>
        <dbReference type="Pfam" id="PF11728"/>
    </source>
</evidence>
<dbReference type="PANTHER" id="PTHR40064:SF1">
    <property type="entry name" value="MEMBRANE PROTEIN"/>
    <property type="match status" value="1"/>
</dbReference>
<dbReference type="InterPro" id="IPR052984">
    <property type="entry name" value="UPF0421"/>
</dbReference>
<accession>A0A1I0GX11</accession>
<dbReference type="InterPro" id="IPR021062">
    <property type="entry name" value="ArAE_1_C"/>
</dbReference>
<dbReference type="Gene3D" id="1.20.120.940">
    <property type="entry name" value="Putative aromatic acid exporter, C-terminal domain"/>
    <property type="match status" value="1"/>
</dbReference>
<proteinExistence type="predicted"/>
<dbReference type="Proteomes" id="UP000198508">
    <property type="component" value="Unassembled WGS sequence"/>
</dbReference>
<dbReference type="AlphaFoldDB" id="A0A1I0GX11"/>
<dbReference type="EMBL" id="FOIM01000013">
    <property type="protein sequence ID" value="SET75781.1"/>
    <property type="molecule type" value="Genomic_DNA"/>
</dbReference>
<keyword evidence="4 6" id="KW-1133">Transmembrane helix</keyword>
<evidence type="ECO:0000313" key="9">
    <source>
        <dbReference type="Proteomes" id="UP000198508"/>
    </source>
</evidence>
<name>A0A1I0GX11_9FIRM</name>
<dbReference type="RefSeq" id="WP_092364736.1">
    <property type="nucleotide sequence ID" value="NZ_DAINWJ010000208.1"/>
</dbReference>
<evidence type="ECO:0000256" key="3">
    <source>
        <dbReference type="ARBA" id="ARBA00022692"/>
    </source>
</evidence>
<reference evidence="9" key="1">
    <citation type="submission" date="2016-10" db="EMBL/GenBank/DDBJ databases">
        <authorList>
            <person name="Varghese N."/>
            <person name="Submissions S."/>
        </authorList>
    </citation>
    <scope>NUCLEOTIDE SEQUENCE [LARGE SCALE GENOMIC DNA]</scope>
    <source>
        <strain evidence="9">NLAE-zl-G277</strain>
    </source>
</reference>
<dbReference type="Pfam" id="PF11728">
    <property type="entry name" value="ArAE_1_C"/>
    <property type="match status" value="1"/>
</dbReference>
<dbReference type="PANTHER" id="PTHR40064">
    <property type="entry name" value="MEMBRANE PROTEIN-RELATED"/>
    <property type="match status" value="1"/>
</dbReference>
<dbReference type="GO" id="GO:0005886">
    <property type="term" value="C:plasma membrane"/>
    <property type="evidence" value="ECO:0007669"/>
    <property type="project" value="UniProtKB-SubCell"/>
</dbReference>